<dbReference type="RefSeq" id="WP_344308826.1">
    <property type="nucleotide sequence ID" value="NZ_BAAANY010000007.1"/>
</dbReference>
<evidence type="ECO:0000313" key="3">
    <source>
        <dbReference type="EMBL" id="GAA1668884.1"/>
    </source>
</evidence>
<reference evidence="3 4" key="1">
    <citation type="journal article" date="2019" name="Int. J. Syst. Evol. Microbiol.">
        <title>The Global Catalogue of Microorganisms (GCM) 10K type strain sequencing project: providing services to taxonomists for standard genome sequencing and annotation.</title>
        <authorList>
            <consortium name="The Broad Institute Genomics Platform"/>
            <consortium name="The Broad Institute Genome Sequencing Center for Infectious Disease"/>
            <person name="Wu L."/>
            <person name="Ma J."/>
        </authorList>
    </citation>
    <scope>NUCLEOTIDE SEQUENCE [LARGE SCALE GENOMIC DNA]</scope>
    <source>
        <strain evidence="3 4">JCM 14718</strain>
    </source>
</reference>
<keyword evidence="2" id="KW-1133">Transmembrane helix</keyword>
<name>A0ABN2GCR8_9ACTN</name>
<proteinExistence type="predicted"/>
<feature type="region of interest" description="Disordered" evidence="1">
    <location>
        <begin position="272"/>
        <end position="344"/>
    </location>
</feature>
<organism evidence="3 4">
    <name type="scientific">Fodinicola feengrottensis</name>
    <dbReference type="NCBI Taxonomy" id="435914"/>
    <lineage>
        <taxon>Bacteria</taxon>
        <taxon>Bacillati</taxon>
        <taxon>Actinomycetota</taxon>
        <taxon>Actinomycetes</taxon>
        <taxon>Mycobacteriales</taxon>
        <taxon>Fodinicola</taxon>
    </lineage>
</organism>
<feature type="transmembrane region" description="Helical" evidence="2">
    <location>
        <begin position="46"/>
        <end position="69"/>
    </location>
</feature>
<evidence type="ECO:0000313" key="4">
    <source>
        <dbReference type="Proteomes" id="UP001500618"/>
    </source>
</evidence>
<comment type="caution">
    <text evidence="3">The sequence shown here is derived from an EMBL/GenBank/DDBJ whole genome shotgun (WGS) entry which is preliminary data.</text>
</comment>
<accession>A0ABN2GCR8</accession>
<feature type="transmembrane region" description="Helical" evidence="2">
    <location>
        <begin position="89"/>
        <end position="112"/>
    </location>
</feature>
<feature type="compositionally biased region" description="Low complexity" evidence="1">
    <location>
        <begin position="321"/>
        <end position="344"/>
    </location>
</feature>
<sequence length="344" mass="37538">MTKPFDQVLYDVHGNYRARKIEYTPPEQWVDDSLTWPLLQFHLIRILPLFLCATAFFFLGILLSVLSAIGGLFTSGSGTYAISTPSPFGGLSVLCFILAVLLYIASIVTLFLPYREPMAEYSLLIEGRGGAARSSYWWIWSASRQRQTPYQVRPAKLAGQYFLTIKHGRDQVVMVVREVGADLFVGWNMWRSRSTVVVIGHYFRDMFANFGPGASFRSSLRNSHTRALRETGHSLLREGVQAAIYGISPGSDTLDRDLAGIPDVEQMLGAASGPALSSAQVPQSQVPQNQGQQAQNPPAGYPQQGGGAGQVPPGYSPPAPGSTQQLPTPPGQQGQQGWPPQNPS</sequence>
<keyword evidence="2" id="KW-0472">Membrane</keyword>
<feature type="compositionally biased region" description="Low complexity" evidence="1">
    <location>
        <begin position="272"/>
        <end position="302"/>
    </location>
</feature>
<protein>
    <submittedName>
        <fullName evidence="3">Uncharacterized protein</fullName>
    </submittedName>
</protein>
<keyword evidence="2" id="KW-0812">Transmembrane</keyword>
<gene>
    <name evidence="3" type="ORF">GCM10009765_17950</name>
</gene>
<keyword evidence="4" id="KW-1185">Reference proteome</keyword>
<dbReference type="Proteomes" id="UP001500618">
    <property type="component" value="Unassembled WGS sequence"/>
</dbReference>
<evidence type="ECO:0000256" key="1">
    <source>
        <dbReference type="SAM" id="MobiDB-lite"/>
    </source>
</evidence>
<evidence type="ECO:0000256" key="2">
    <source>
        <dbReference type="SAM" id="Phobius"/>
    </source>
</evidence>
<dbReference type="EMBL" id="BAAANY010000007">
    <property type="protein sequence ID" value="GAA1668884.1"/>
    <property type="molecule type" value="Genomic_DNA"/>
</dbReference>